<proteinExistence type="predicted"/>
<sequence>MDIITLVLLNLEKVGFGVAIFLGAYLSNICLGIWRNVKIEGYEFDWKMIGQSVLKFVVLGLGISLMSIVVSVLPEYMTYVGIDIADETMQVMDGIVIVTAFVTAACKYVKDAFQKLKDILSV</sequence>
<evidence type="ECO:0000313" key="2">
    <source>
        <dbReference type="EMBL" id="DAE92046.1"/>
    </source>
</evidence>
<reference evidence="2" key="1">
    <citation type="journal article" date="2021" name="Proc. Natl. Acad. Sci. U.S.A.">
        <title>A Catalog of Tens of Thousands of Viruses from Human Metagenomes Reveals Hidden Associations with Chronic Diseases.</title>
        <authorList>
            <person name="Tisza M.J."/>
            <person name="Buck C.B."/>
        </authorList>
    </citation>
    <scope>NUCLEOTIDE SEQUENCE</scope>
    <source>
        <strain evidence="2">CtKy93</strain>
    </source>
</reference>
<protein>
    <submittedName>
        <fullName evidence="2">Uncharacterized protein</fullName>
    </submittedName>
</protein>
<feature type="transmembrane region" description="Helical" evidence="1">
    <location>
        <begin position="89"/>
        <end position="109"/>
    </location>
</feature>
<organism evidence="2">
    <name type="scientific">Siphoviridae sp. ctKy93</name>
    <dbReference type="NCBI Taxonomy" id="2827569"/>
    <lineage>
        <taxon>Viruses</taxon>
        <taxon>Duplodnaviria</taxon>
        <taxon>Heunggongvirae</taxon>
        <taxon>Uroviricota</taxon>
        <taxon>Caudoviricetes</taxon>
    </lineage>
</organism>
<keyword evidence="1" id="KW-0812">Transmembrane</keyword>
<feature type="transmembrane region" description="Helical" evidence="1">
    <location>
        <begin position="14"/>
        <end position="34"/>
    </location>
</feature>
<keyword evidence="1" id="KW-0472">Membrane</keyword>
<feature type="transmembrane region" description="Helical" evidence="1">
    <location>
        <begin position="54"/>
        <end position="77"/>
    </location>
</feature>
<dbReference type="EMBL" id="BK057793">
    <property type="protein sequence ID" value="DAE92046.1"/>
    <property type="molecule type" value="Genomic_DNA"/>
</dbReference>
<keyword evidence="1" id="KW-1133">Transmembrane helix</keyword>
<name>A0A8S5RRG3_9CAUD</name>
<evidence type="ECO:0000256" key="1">
    <source>
        <dbReference type="SAM" id="Phobius"/>
    </source>
</evidence>
<accession>A0A8S5RRG3</accession>